<dbReference type="Proteomes" id="UP000582659">
    <property type="component" value="Unassembled WGS sequence"/>
</dbReference>
<dbReference type="SUPFAM" id="SSF158702">
    <property type="entry name" value="Sec63 N-terminal domain-like"/>
    <property type="match status" value="1"/>
</dbReference>
<gene>
    <name evidence="2" type="ORF">BXYJ_LOCUS2610</name>
</gene>
<protein>
    <submittedName>
        <fullName evidence="2">(pine wood nematode) hypothetical protein</fullName>
    </submittedName>
</protein>
<reference evidence="2" key="1">
    <citation type="submission" date="2020-09" db="EMBL/GenBank/DDBJ databases">
        <authorList>
            <person name="Kikuchi T."/>
        </authorList>
    </citation>
    <scope>NUCLEOTIDE SEQUENCE</scope>
    <source>
        <strain evidence="2">Ka4C1</strain>
    </source>
</reference>
<dbReference type="OrthoDB" id="5800095at2759"/>
<evidence type="ECO:0000313" key="2">
    <source>
        <dbReference type="EMBL" id="CAD5211816.1"/>
    </source>
</evidence>
<proteinExistence type="predicted"/>
<feature type="region of interest" description="Disordered" evidence="1">
    <location>
        <begin position="144"/>
        <end position="170"/>
    </location>
</feature>
<dbReference type="Proteomes" id="UP000659654">
    <property type="component" value="Unassembled WGS sequence"/>
</dbReference>
<name>A0A7I8XNK6_BURXY</name>
<sequence>MTDDHILALICSSSGFTQIQCRETEMTDLDLLMSGCVRPLRGGGLAAVQCLEFSKCINRRIWNFNSPLRQVVDVQTNGFLDLLDYDQKELGAQFNCDGRIMYDCLRYISSLDVEETINHPRCSLSSLPTTDGVKERSKYKIIPESNGSLENNANSTASLPTSAQDGTMAETQTNDRNIMEYIRSNFFAAIRM</sequence>
<evidence type="ECO:0000313" key="3">
    <source>
        <dbReference type="Proteomes" id="UP000659654"/>
    </source>
</evidence>
<keyword evidence="3" id="KW-1185">Reference proteome</keyword>
<evidence type="ECO:0000256" key="1">
    <source>
        <dbReference type="SAM" id="MobiDB-lite"/>
    </source>
</evidence>
<accession>A0A7I8XNK6</accession>
<dbReference type="EMBL" id="CAJFCV020000001">
    <property type="protein sequence ID" value="CAG9089200.1"/>
    <property type="molecule type" value="Genomic_DNA"/>
</dbReference>
<dbReference type="AlphaFoldDB" id="A0A7I8XNK6"/>
<dbReference type="EMBL" id="CAJFDI010000001">
    <property type="protein sequence ID" value="CAD5211816.1"/>
    <property type="molecule type" value="Genomic_DNA"/>
</dbReference>
<organism evidence="2 3">
    <name type="scientific">Bursaphelenchus xylophilus</name>
    <name type="common">Pinewood nematode worm</name>
    <name type="synonym">Aphelenchoides xylophilus</name>
    <dbReference type="NCBI Taxonomy" id="6326"/>
    <lineage>
        <taxon>Eukaryota</taxon>
        <taxon>Metazoa</taxon>
        <taxon>Ecdysozoa</taxon>
        <taxon>Nematoda</taxon>
        <taxon>Chromadorea</taxon>
        <taxon>Rhabditida</taxon>
        <taxon>Tylenchina</taxon>
        <taxon>Tylenchomorpha</taxon>
        <taxon>Aphelenchoidea</taxon>
        <taxon>Aphelenchoididae</taxon>
        <taxon>Bursaphelenchus</taxon>
    </lineage>
</organism>
<feature type="compositionally biased region" description="Polar residues" evidence="1">
    <location>
        <begin position="145"/>
        <end position="170"/>
    </location>
</feature>
<comment type="caution">
    <text evidence="2">The sequence shown here is derived from an EMBL/GenBank/DDBJ whole genome shotgun (WGS) entry which is preliminary data.</text>
</comment>